<feature type="signal peptide" evidence="4">
    <location>
        <begin position="1"/>
        <end position="22"/>
    </location>
</feature>
<dbReference type="InterPro" id="IPR008928">
    <property type="entry name" value="6-hairpin_glycosidase_sf"/>
</dbReference>
<dbReference type="Pfam" id="PF17678">
    <property type="entry name" value="Glyco_hydro_92N"/>
    <property type="match status" value="1"/>
</dbReference>
<dbReference type="InterPro" id="IPR005887">
    <property type="entry name" value="GH92_a_mannosidase_put"/>
</dbReference>
<comment type="cofactor">
    <cofactor evidence="1">
        <name>Ca(2+)</name>
        <dbReference type="ChEBI" id="CHEBI:29108"/>
    </cofactor>
</comment>
<keyword evidence="7" id="KW-0378">Hydrolase</keyword>
<dbReference type="Gene3D" id="3.30.2080.10">
    <property type="entry name" value="GH92 mannosidase domain"/>
    <property type="match status" value="1"/>
</dbReference>
<feature type="domain" description="Glycosyl hydrolase family 92" evidence="5">
    <location>
        <begin position="276"/>
        <end position="738"/>
    </location>
</feature>
<organism evidence="7 8">
    <name type="scientific">Mucilaginibacter dorajii</name>
    <dbReference type="NCBI Taxonomy" id="692994"/>
    <lineage>
        <taxon>Bacteria</taxon>
        <taxon>Pseudomonadati</taxon>
        <taxon>Bacteroidota</taxon>
        <taxon>Sphingobacteriia</taxon>
        <taxon>Sphingobacteriales</taxon>
        <taxon>Sphingobacteriaceae</taxon>
        <taxon>Mucilaginibacter</taxon>
    </lineage>
</organism>
<dbReference type="InterPro" id="IPR041371">
    <property type="entry name" value="GH92_N"/>
</dbReference>
<reference evidence="8" key="1">
    <citation type="journal article" date="2019" name="Int. J. Syst. Evol. Microbiol.">
        <title>The Global Catalogue of Microorganisms (GCM) 10K type strain sequencing project: providing services to taxonomists for standard genome sequencing and annotation.</title>
        <authorList>
            <consortium name="The Broad Institute Genomics Platform"/>
            <consortium name="The Broad Institute Genome Sequencing Center for Infectious Disease"/>
            <person name="Wu L."/>
            <person name="Ma J."/>
        </authorList>
    </citation>
    <scope>NUCLEOTIDE SEQUENCE [LARGE SCALE GENOMIC DNA]</scope>
    <source>
        <strain evidence="8">JCM 16601</strain>
    </source>
</reference>
<evidence type="ECO:0000256" key="3">
    <source>
        <dbReference type="ARBA" id="ARBA00022837"/>
    </source>
</evidence>
<protein>
    <submittedName>
        <fullName evidence="7">GH92 family glycosyl hydrolase</fullName>
    </submittedName>
</protein>
<keyword evidence="3" id="KW-0106">Calcium</keyword>
<dbReference type="PANTHER" id="PTHR12143:SF39">
    <property type="entry name" value="SECRETED PROTEIN"/>
    <property type="match status" value="1"/>
</dbReference>
<evidence type="ECO:0000256" key="4">
    <source>
        <dbReference type="SAM" id="SignalP"/>
    </source>
</evidence>
<comment type="subunit">
    <text evidence="2">Monomer.</text>
</comment>
<dbReference type="InterPro" id="IPR014718">
    <property type="entry name" value="GH-type_carb-bd"/>
</dbReference>
<evidence type="ECO:0000259" key="5">
    <source>
        <dbReference type="Pfam" id="PF07971"/>
    </source>
</evidence>
<dbReference type="SUPFAM" id="SSF48208">
    <property type="entry name" value="Six-hairpin glycosidases"/>
    <property type="match status" value="1"/>
</dbReference>
<comment type="caution">
    <text evidence="7">The sequence shown here is derived from an EMBL/GenBank/DDBJ whole genome shotgun (WGS) entry which is preliminary data.</text>
</comment>
<sequence length="757" mass="84113">MKKQICLAGVLAVLAFNSFGQAPKKKVTTKAASFTKYVDPYIGTGFHGHVFVGANVPFGAVQLGPTNLSEGWDWCSGYHISDSTIVGFQHTHLSGTGIGDLGDISFMPTTGPIKTYKGGLKSMESGYVSLFSHKDEVVKPGYYKVKLKRYDIGVELTASTRVGMHKYTFPASKNAHIIIDLQEGIGWDKAKETYIKQEDQYTITGYRFSKGWADDQRIYFTAVFSKPIKNFAVYDSTAKAGTQVKGTKVKGVISFETTKGEVVYAKVGISPVSSANALLNIKAEIPGWDFNKVVAQADQAWNAQLGKISIKADSLSQLKKFYTAFYHSMIAPSIFNDVNGDYWGTDKKVHKNVGFNNVTTFSLWDTYRSNNPLSTIIHPEHTNDMINSMLAIYQQQGSLPVWHLMANETNCMVGYSAVPVVADALLKGYDGFDHNLAYEAMKTTAMEDARGIKYVKKYGFIPADSSRESVSMGLEYAIDDWCLAQVAKKMGKTADYEYFSKRGQYYKNYYDPKAGFMRGRLSQTEWRTPYSPFISIHETGDFTEGNGWEYTFLVPQDVEGMIKMLGGEEKFNIKLDSLFIAEGDMGKFKSPDVSGLIGQYAHGNEPGHPMTYYYDYSGQPWKTAEKVRYVLDYFYTDKTDGIIGNEDVGQMSAWYVLSALGFYPVNPANGLYVFGSPVINEATLKLQGNKTFHIVVKNNGPKNIYINSMSLNGVNHTKTYFAHKDLMKGGEMVITMGDKPGKVWGVGETNKAVSVAK</sequence>
<dbReference type="RefSeq" id="WP_259089626.1">
    <property type="nucleotide sequence ID" value="NZ_BAAAZC010000029.1"/>
</dbReference>
<evidence type="ECO:0000313" key="7">
    <source>
        <dbReference type="EMBL" id="GAA3986844.1"/>
    </source>
</evidence>
<evidence type="ECO:0000259" key="6">
    <source>
        <dbReference type="Pfam" id="PF17678"/>
    </source>
</evidence>
<gene>
    <name evidence="7" type="ORF">GCM10022210_44160</name>
</gene>
<evidence type="ECO:0000256" key="2">
    <source>
        <dbReference type="ARBA" id="ARBA00011245"/>
    </source>
</evidence>
<accession>A0ABP7QS16</accession>
<name>A0ABP7QS16_9SPHI</name>
<dbReference type="PANTHER" id="PTHR12143">
    <property type="entry name" value="PEPTIDE N-GLYCANASE PNGASE -RELATED"/>
    <property type="match status" value="1"/>
</dbReference>
<proteinExistence type="predicted"/>
<feature type="domain" description="Glycosyl hydrolase family 92 N-terminal" evidence="6">
    <location>
        <begin position="37"/>
        <end position="270"/>
    </location>
</feature>
<dbReference type="Gene3D" id="1.20.1610.10">
    <property type="entry name" value="alpha-1,2-mannosidases domains"/>
    <property type="match status" value="1"/>
</dbReference>
<feature type="chain" id="PRO_5045864345" evidence="4">
    <location>
        <begin position="23"/>
        <end position="757"/>
    </location>
</feature>
<keyword evidence="8" id="KW-1185">Reference proteome</keyword>
<evidence type="ECO:0000313" key="8">
    <source>
        <dbReference type="Proteomes" id="UP001500742"/>
    </source>
</evidence>
<dbReference type="Pfam" id="PF07971">
    <property type="entry name" value="Glyco_hydro_92"/>
    <property type="match status" value="1"/>
</dbReference>
<evidence type="ECO:0000256" key="1">
    <source>
        <dbReference type="ARBA" id="ARBA00001913"/>
    </source>
</evidence>
<dbReference type="GO" id="GO:0016787">
    <property type="term" value="F:hydrolase activity"/>
    <property type="evidence" value="ECO:0007669"/>
    <property type="project" value="UniProtKB-KW"/>
</dbReference>
<dbReference type="Gene3D" id="1.20.1050.60">
    <property type="entry name" value="alpha-1,2-mannosidase"/>
    <property type="match status" value="1"/>
</dbReference>
<dbReference type="InterPro" id="IPR050883">
    <property type="entry name" value="PNGase"/>
</dbReference>
<dbReference type="NCBIfam" id="TIGR01180">
    <property type="entry name" value="aman2_put"/>
    <property type="match status" value="1"/>
</dbReference>
<dbReference type="Gene3D" id="2.70.98.10">
    <property type="match status" value="1"/>
</dbReference>
<dbReference type="InterPro" id="IPR012939">
    <property type="entry name" value="Glyco_hydro_92"/>
</dbReference>
<keyword evidence="4" id="KW-0732">Signal</keyword>
<dbReference type="Proteomes" id="UP001500742">
    <property type="component" value="Unassembled WGS sequence"/>
</dbReference>
<dbReference type="EMBL" id="BAAAZC010000029">
    <property type="protein sequence ID" value="GAA3986844.1"/>
    <property type="molecule type" value="Genomic_DNA"/>
</dbReference>